<dbReference type="Proteomes" id="UP000187526">
    <property type="component" value="Unassembled WGS sequence"/>
</dbReference>
<keyword evidence="3" id="KW-1133">Transmembrane helix</keyword>
<evidence type="ECO:0000256" key="2">
    <source>
        <dbReference type="ARBA" id="ARBA00022692"/>
    </source>
</evidence>
<comment type="caution">
    <text evidence="6">The sequence shown here is derived from an EMBL/GenBank/DDBJ whole genome shotgun (WGS) entry which is preliminary data.</text>
</comment>
<dbReference type="GO" id="GO:0009306">
    <property type="term" value="P:protein secretion"/>
    <property type="evidence" value="ECO:0007669"/>
    <property type="project" value="InterPro"/>
</dbReference>
<reference evidence="6 7" key="1">
    <citation type="submission" date="2016-10" db="EMBL/GenBank/DDBJ databases">
        <title>Alkaliphiles isolated from bioreactors.</title>
        <authorList>
            <person name="Salah Z."/>
            <person name="Rout S.P."/>
            <person name="Humphreys P.N."/>
        </authorList>
    </citation>
    <scope>NUCLEOTIDE SEQUENCE [LARGE SCALE GENOMIC DNA]</scope>
    <source>
        <strain evidence="6 7">ZS02</strain>
    </source>
</reference>
<gene>
    <name evidence="6" type="ORF">BJN45_11780</name>
</gene>
<accession>A0A1R1I2D7</accession>
<dbReference type="Pfam" id="PF04357">
    <property type="entry name" value="TamB"/>
    <property type="match status" value="1"/>
</dbReference>
<comment type="subcellular location">
    <subcellularLocation>
        <location evidence="1">Membrane</location>
        <topology evidence="1">Single-pass membrane protein</topology>
    </subcellularLocation>
</comment>
<dbReference type="PANTHER" id="PTHR36985:SF1">
    <property type="entry name" value="TRANSLOCATION AND ASSEMBLY MODULE SUBUNIT TAMB"/>
    <property type="match status" value="1"/>
</dbReference>
<dbReference type="InterPro" id="IPR007452">
    <property type="entry name" value="TamB_C"/>
</dbReference>
<dbReference type="STRING" id="418702.BJN45_11780"/>
<dbReference type="EMBL" id="MTHD01000004">
    <property type="protein sequence ID" value="OMG52926.1"/>
    <property type="molecule type" value="Genomic_DNA"/>
</dbReference>
<evidence type="ECO:0000256" key="3">
    <source>
        <dbReference type="ARBA" id="ARBA00022989"/>
    </source>
</evidence>
<dbReference type="AlphaFoldDB" id="A0A1R1I2D7"/>
<evidence type="ECO:0000259" key="5">
    <source>
        <dbReference type="Pfam" id="PF04357"/>
    </source>
</evidence>
<proteinExistence type="predicted"/>
<evidence type="ECO:0000256" key="4">
    <source>
        <dbReference type="ARBA" id="ARBA00023136"/>
    </source>
</evidence>
<evidence type="ECO:0000313" key="7">
    <source>
        <dbReference type="Proteomes" id="UP000187526"/>
    </source>
</evidence>
<keyword evidence="2" id="KW-0812">Transmembrane</keyword>
<feature type="domain" description="Translocation and assembly module TamB C-terminal" evidence="5">
    <location>
        <begin position="849"/>
        <end position="1203"/>
    </location>
</feature>
<keyword evidence="7" id="KW-1185">Reference proteome</keyword>
<evidence type="ECO:0000313" key="6">
    <source>
        <dbReference type="EMBL" id="OMG52926.1"/>
    </source>
</evidence>
<dbReference type="RefSeq" id="WP_076095471.1">
    <property type="nucleotide sequence ID" value="NZ_MTHD01000004.1"/>
</dbReference>
<organism evidence="6 7">
    <name type="scientific">Azonexus hydrophilus</name>
    <dbReference type="NCBI Taxonomy" id="418702"/>
    <lineage>
        <taxon>Bacteria</taxon>
        <taxon>Pseudomonadati</taxon>
        <taxon>Pseudomonadota</taxon>
        <taxon>Betaproteobacteria</taxon>
        <taxon>Rhodocyclales</taxon>
        <taxon>Azonexaceae</taxon>
        <taxon>Azonexus</taxon>
    </lineage>
</organism>
<protein>
    <recommendedName>
        <fullName evidence="5">Translocation and assembly module TamB C-terminal domain-containing protein</fullName>
    </recommendedName>
</protein>
<dbReference type="OrthoDB" id="5288149at2"/>
<dbReference type="PANTHER" id="PTHR36985">
    <property type="entry name" value="TRANSLOCATION AND ASSEMBLY MODULE SUBUNIT TAMB"/>
    <property type="match status" value="1"/>
</dbReference>
<keyword evidence="4" id="KW-0472">Membrane</keyword>
<dbReference type="GO" id="GO:0005886">
    <property type="term" value="C:plasma membrane"/>
    <property type="evidence" value="ECO:0007669"/>
    <property type="project" value="InterPro"/>
</dbReference>
<sequence>MRRLTIFLAIFITLTGGLLFWLLDSSSGLQTLARVAGSASGGRLQITAADGRLAGPLSIGELRWQDEGMQVGVQAIRLDWSPRALFDGRLHIAELTLGELRIDVAASDEAAVVPTDLQLPFAVDIEKLEISALHYGEQQIASALSGRFASDGRQHRLTDFRGHSADVAVHGQASLDGATPFPLAASFELQGQLDDRPLAVATQANGPLERIGIDITARAGIEGSAQLLLTPFAPTPFADAQIHLRNIDPAAWQAGLPSALIDVDADVTPAGAGVSARFQLANRQPGPIDRQALPFTHFTGTVDWHDGQLALPTLHAALAGNGTLAGQGRWQGDSATGKLLLELTAEKLDAIRLHSQLRPTQLAGTINASIARDHQQLAVDLKDRRFAIRGEASHANAAVDLQKLEISASDASLQASGKLQLDELKFTLDAKLQRFDPSRFAQVPAARINATIQASGQLQDKPQVDASFELNDSLFAKQPMSGQGQLKLAWPTIPSIAIRLALGDNHLDASGAFGKPGDRLLLVIDAPKLEPFGGEGGIAGRIELAGSLAQPQLVADLQAATLGIPGAFRLRGLKLAAQLAEAAEAPLHLDLALDHLESAAHIRLASKLKLSASGNRRQHRLQLDGLLAENERLHAVAEGGLDASGFNTGGWQGKLSEWQIVAPAPARNLRLLTPAPVRLSSTGWQIGPLQLAGDPLDWKATIDASSQDNRLSLNLRAEGSRVGRVSGQLTAAMAGPWQLAGNQAWQGRADAAIADIGWLGELIGEGWHSAGQVDAQLQLTGTPDQPLLDGTLRGRQLSLRIADQGMALTDGELAADISNNLLSVRRLAFTSQRQPMPRPLRLALGTAAARLEQPGKLEISGEMRVDRDQPAGLAALDIRLDRVGIWQRPDQWVSLSGQGKLNWQQDALGINGQLAIDAAFWQLADSGAPRLSDDVVIRRPGEAKTTPLRPKLELDVNADFGRHFLFEGAGLSTRLAGQIRLSASGRDLPRASGTIRTRDGRFEAYGQQLQIERGILTFQGLPDNPVLDVRAVRKGLAVEPGVQLSGTAQKPVIRLISDPDLPDAEKLSWLILGHGQESMGAGDASVLLSAAGGLLGNDAGNVVQQLKQTFGIDEFGVRQGSLDGSGSRQPSSRVAGSSIDTTAVTGNQILSIGKRLSSNATLSYEQSLGTAESIVKLSIALTREISLIGRAGSDNALDLFYTITWGLPPRRERQRAVP</sequence>
<evidence type="ECO:0000256" key="1">
    <source>
        <dbReference type="ARBA" id="ARBA00004167"/>
    </source>
</evidence>
<name>A0A1R1I2D7_9RHOO</name>